<proteinExistence type="predicted"/>
<accession>A0ABY8TMX7</accession>
<evidence type="ECO:0000313" key="1">
    <source>
        <dbReference type="EMBL" id="WIA09166.1"/>
    </source>
</evidence>
<name>A0ABY8TMX7_TETOB</name>
<dbReference type="Proteomes" id="UP001244341">
    <property type="component" value="Chromosome 1b"/>
</dbReference>
<organism evidence="1 2">
    <name type="scientific">Tetradesmus obliquus</name>
    <name type="common">Green alga</name>
    <name type="synonym">Acutodesmus obliquus</name>
    <dbReference type="NCBI Taxonomy" id="3088"/>
    <lineage>
        <taxon>Eukaryota</taxon>
        <taxon>Viridiplantae</taxon>
        <taxon>Chlorophyta</taxon>
        <taxon>core chlorophytes</taxon>
        <taxon>Chlorophyceae</taxon>
        <taxon>CS clade</taxon>
        <taxon>Sphaeropleales</taxon>
        <taxon>Scenedesmaceae</taxon>
        <taxon>Tetradesmus</taxon>
    </lineage>
</organism>
<keyword evidence="2" id="KW-1185">Reference proteome</keyword>
<reference evidence="1 2" key="1">
    <citation type="submission" date="2023-05" db="EMBL/GenBank/DDBJ databases">
        <title>A 100% complete, gapless, phased diploid assembly of the Scenedesmus obliquus UTEX 3031 genome.</title>
        <authorList>
            <person name="Biondi T.C."/>
            <person name="Hanschen E.R."/>
            <person name="Kwon T."/>
            <person name="Eng W."/>
            <person name="Kruse C.P.S."/>
            <person name="Koehler S.I."/>
            <person name="Kunde Y."/>
            <person name="Gleasner C.D."/>
            <person name="You Mak K.T."/>
            <person name="Polle J."/>
            <person name="Hovde B.T."/>
            <person name="Starkenburg S.R."/>
        </authorList>
    </citation>
    <scope>NUCLEOTIDE SEQUENCE [LARGE SCALE GENOMIC DNA]</scope>
    <source>
        <strain evidence="1 2">DOE0152z</strain>
    </source>
</reference>
<evidence type="ECO:0000313" key="2">
    <source>
        <dbReference type="Proteomes" id="UP001244341"/>
    </source>
</evidence>
<dbReference type="EMBL" id="CP126208">
    <property type="protein sequence ID" value="WIA09166.1"/>
    <property type="molecule type" value="Genomic_DNA"/>
</dbReference>
<protein>
    <recommendedName>
        <fullName evidence="3">V-SNARE coiled-coil homology domain-containing protein</fullName>
    </recommendedName>
</protein>
<sequence>MAAAAGLQVHATFVYEEALGVEDDIKSVEADLRTAPDGSQQMISAKQGLGQLLDKKALIMEREVETAGVLGWSAHSGRLEWWAKHMAKTQPGQRGEHGHTDSRCPASPLLAAVGDDGWVVGLCGAAVAG</sequence>
<evidence type="ECO:0008006" key="3">
    <source>
        <dbReference type="Google" id="ProtNLM"/>
    </source>
</evidence>
<gene>
    <name evidence="1" type="ORF">OEZ85_008577</name>
</gene>